<gene>
    <name evidence="5" type="ORF">LNTAR_08854</name>
</gene>
<dbReference type="Pfam" id="PF07631">
    <property type="entry name" value="PSD4"/>
    <property type="match status" value="1"/>
</dbReference>
<dbReference type="eggNOG" id="COG2010">
    <property type="taxonomic scope" value="Bacteria"/>
</dbReference>
<organism evidence="5 6">
    <name type="scientific">Lentisphaera araneosa HTCC2155</name>
    <dbReference type="NCBI Taxonomy" id="313628"/>
    <lineage>
        <taxon>Bacteria</taxon>
        <taxon>Pseudomonadati</taxon>
        <taxon>Lentisphaerota</taxon>
        <taxon>Lentisphaeria</taxon>
        <taxon>Lentisphaerales</taxon>
        <taxon>Lentisphaeraceae</taxon>
        <taxon>Lentisphaera</taxon>
    </lineage>
</organism>
<evidence type="ECO:0000313" key="5">
    <source>
        <dbReference type="EMBL" id="EDM28666.1"/>
    </source>
</evidence>
<feature type="domain" description="DUF1595" evidence="4">
    <location>
        <begin position="280"/>
        <end position="340"/>
    </location>
</feature>
<protein>
    <recommendedName>
        <fullName evidence="7">DUF1592 domain-containing protein</fullName>
    </recommendedName>
</protein>
<dbReference type="Pfam" id="PF07624">
    <property type="entry name" value="PSD2"/>
    <property type="match status" value="1"/>
</dbReference>
<accession>A6DI12</accession>
<comment type="caution">
    <text evidence="5">The sequence shown here is derived from an EMBL/GenBank/DDBJ whole genome shotgun (WGS) entry which is preliminary data.</text>
</comment>
<dbReference type="OrthoDB" id="127185at2"/>
<feature type="domain" description="DUF1592" evidence="3">
    <location>
        <begin position="348"/>
        <end position="472"/>
    </location>
</feature>
<dbReference type="InterPro" id="IPR013043">
    <property type="entry name" value="DUF1595"/>
</dbReference>
<dbReference type="InterPro" id="IPR013039">
    <property type="entry name" value="DUF1588"/>
</dbReference>
<feature type="domain" description="DUF1585" evidence="1">
    <location>
        <begin position="598"/>
        <end position="672"/>
    </location>
</feature>
<name>A6DI12_9BACT</name>
<sequence>MYENKKLSVPDGAQVLSASDALMGKNMTINDGVLEGVDRGNVSEATFKVSISSDGVYQIDVLRPTLGTKHKNGILGLRADGQEHRLKTRNKAKAEKTPGLILSPMVVSEFKSGEHEIEFSSPNFLGLAKVIISPLGGNNPLEAKFLKAKKRAEASQAMYKNEKPSIQAFVGARGDDGMDHKVFDSSKVVKGEIGVPDIYEFQGRLEDLPVPVKDLSSENKLANIMIVGLYNDNLVKSKEVFGAPLKVHSVEFEAPYYPQWPMASYTEIFPAGEKGSEAYTKEVIQNFMNRAFRKTVEQEKVDRYFNYWKQIKDDYKRYEDGVKEVFVAVLCSPEFLYLTEAKSKQQVNDQALANRMSYFLWNTTPDDQLMQLLKSGKLNEQLDSELERMIHDPRMKDFIAQFAKEWLRLDRLESMSVNVDKYPDFTRFVKKDMRLETLSFLEYCLENNLPVTDFIDSDFAMLNQNLAEFYGIEGVRGNEFRAVKVSTESHRGGLLTQGSILTGHSDGSQAHPIKRAVWLMEKLLNDEPPPPPPNVPELDADNPSFKGLTIKQQLELHREKSSCVSCHEKIDPWGVVFEKYDAVGRFNSSADSKTELLDGTELDGLDELKVYVMENKKRDVLESVTRHLLAYSLGRDLSYMDNEDIDQIVDEVEAKGFGFQDLVKTIIKHQIFKAN</sequence>
<dbReference type="AlphaFoldDB" id="A6DI12"/>
<feature type="domain" description="DUF1588" evidence="2">
    <location>
        <begin position="491"/>
        <end position="588"/>
    </location>
</feature>
<evidence type="ECO:0000313" key="6">
    <source>
        <dbReference type="Proteomes" id="UP000004947"/>
    </source>
</evidence>
<reference evidence="5 6" key="1">
    <citation type="journal article" date="2010" name="J. Bacteriol.">
        <title>Genome sequence of Lentisphaera araneosa HTCC2155T, the type species of the order Lentisphaerales in the phylum Lentisphaerae.</title>
        <authorList>
            <person name="Thrash J.C."/>
            <person name="Cho J.C."/>
            <person name="Vergin K.L."/>
            <person name="Morris R.M."/>
            <person name="Giovannoni S.J."/>
        </authorList>
    </citation>
    <scope>NUCLEOTIDE SEQUENCE [LARGE SCALE GENOMIC DNA]</scope>
    <source>
        <strain evidence="5 6">HTCC2155</strain>
    </source>
</reference>
<keyword evidence="6" id="KW-1185">Reference proteome</keyword>
<evidence type="ECO:0000259" key="3">
    <source>
        <dbReference type="Pfam" id="PF07631"/>
    </source>
</evidence>
<dbReference type="InterPro" id="IPR013042">
    <property type="entry name" value="DUF1592"/>
</dbReference>
<dbReference type="Pfam" id="PF07627">
    <property type="entry name" value="PSCyt3"/>
    <property type="match status" value="1"/>
</dbReference>
<evidence type="ECO:0000259" key="4">
    <source>
        <dbReference type="Pfam" id="PF07637"/>
    </source>
</evidence>
<dbReference type="InterPro" id="IPR011478">
    <property type="entry name" value="DUF1585"/>
</dbReference>
<evidence type="ECO:0008006" key="7">
    <source>
        <dbReference type="Google" id="ProtNLM"/>
    </source>
</evidence>
<dbReference type="STRING" id="313628.LNTAR_08854"/>
<dbReference type="EMBL" id="ABCK01000004">
    <property type="protein sequence ID" value="EDM28666.1"/>
    <property type="molecule type" value="Genomic_DNA"/>
</dbReference>
<dbReference type="RefSeq" id="WP_007277545.1">
    <property type="nucleotide sequence ID" value="NZ_ABCK01000004.1"/>
</dbReference>
<proteinExistence type="predicted"/>
<evidence type="ECO:0000259" key="2">
    <source>
        <dbReference type="Pfam" id="PF07627"/>
    </source>
</evidence>
<dbReference type="Proteomes" id="UP000004947">
    <property type="component" value="Unassembled WGS sequence"/>
</dbReference>
<dbReference type="Pfam" id="PF07637">
    <property type="entry name" value="PSD5"/>
    <property type="match status" value="1"/>
</dbReference>
<evidence type="ECO:0000259" key="1">
    <source>
        <dbReference type="Pfam" id="PF07624"/>
    </source>
</evidence>